<sequence length="151" mass="16220">AHILKAGYNVSVYNRTKEKAKELIDMGAIWCSNPKEVAEKSDIVFTIVGFPHDVEEVYLGENGVLKAIKKGSIIVDMTTSEPSLAQRVYEEAKKIGASSIDAPVSGGDVGAKNGTLAIMAGGDKETYEKVFPFFELMNKNIAYMGKAGAGQ</sequence>
<dbReference type="EMBL" id="BARU01014519">
    <property type="protein sequence ID" value="GAH33728.1"/>
    <property type="molecule type" value="Genomic_DNA"/>
</dbReference>
<protein>
    <recommendedName>
        <fullName evidence="1">6-phosphogluconate dehydrogenase NADP-binding domain-containing protein</fullName>
    </recommendedName>
</protein>
<dbReference type="Pfam" id="PF03446">
    <property type="entry name" value="NAD_binding_2"/>
    <property type="match status" value="1"/>
</dbReference>
<dbReference type="PANTHER" id="PTHR43060:SF15">
    <property type="entry name" value="3-HYDROXYISOBUTYRATE DEHYDROGENASE-LIKE 1, MITOCHONDRIAL-RELATED"/>
    <property type="match status" value="1"/>
</dbReference>
<dbReference type="Gene3D" id="3.40.50.720">
    <property type="entry name" value="NAD(P)-binding Rossmann-like Domain"/>
    <property type="match status" value="1"/>
</dbReference>
<feature type="non-terminal residue" evidence="2">
    <location>
        <position position="151"/>
    </location>
</feature>
<feature type="non-terminal residue" evidence="2">
    <location>
        <position position="1"/>
    </location>
</feature>
<dbReference type="InterPro" id="IPR006115">
    <property type="entry name" value="6PGDH_NADP-bd"/>
</dbReference>
<feature type="domain" description="6-phosphogluconate dehydrogenase NADP-binding" evidence="1">
    <location>
        <begin position="2"/>
        <end position="145"/>
    </location>
</feature>
<evidence type="ECO:0000313" key="2">
    <source>
        <dbReference type="EMBL" id="GAH33728.1"/>
    </source>
</evidence>
<dbReference type="AlphaFoldDB" id="X1GL44"/>
<comment type="caution">
    <text evidence="2">The sequence shown here is derived from an EMBL/GenBank/DDBJ whole genome shotgun (WGS) entry which is preliminary data.</text>
</comment>
<gene>
    <name evidence="2" type="ORF">S03H2_25572</name>
</gene>
<dbReference type="PANTHER" id="PTHR43060">
    <property type="entry name" value="3-HYDROXYISOBUTYRATE DEHYDROGENASE-LIKE 1, MITOCHONDRIAL-RELATED"/>
    <property type="match status" value="1"/>
</dbReference>
<dbReference type="GO" id="GO:0050661">
    <property type="term" value="F:NADP binding"/>
    <property type="evidence" value="ECO:0007669"/>
    <property type="project" value="InterPro"/>
</dbReference>
<evidence type="ECO:0000259" key="1">
    <source>
        <dbReference type="Pfam" id="PF03446"/>
    </source>
</evidence>
<proteinExistence type="predicted"/>
<reference evidence="2" key="1">
    <citation type="journal article" date="2014" name="Front. Microbiol.">
        <title>High frequency of phylogenetically diverse reductive dehalogenase-homologous genes in deep subseafloor sedimentary metagenomes.</title>
        <authorList>
            <person name="Kawai M."/>
            <person name="Futagami T."/>
            <person name="Toyoda A."/>
            <person name="Takaki Y."/>
            <person name="Nishi S."/>
            <person name="Hori S."/>
            <person name="Arai W."/>
            <person name="Tsubouchi T."/>
            <person name="Morono Y."/>
            <person name="Uchiyama I."/>
            <person name="Ito T."/>
            <person name="Fujiyama A."/>
            <person name="Inagaki F."/>
            <person name="Takami H."/>
        </authorList>
    </citation>
    <scope>NUCLEOTIDE SEQUENCE</scope>
    <source>
        <strain evidence="2">Expedition CK06-06</strain>
    </source>
</reference>
<dbReference type="SUPFAM" id="SSF51735">
    <property type="entry name" value="NAD(P)-binding Rossmann-fold domains"/>
    <property type="match status" value="1"/>
</dbReference>
<accession>X1GL44</accession>
<dbReference type="InterPro" id="IPR036291">
    <property type="entry name" value="NAD(P)-bd_dom_sf"/>
</dbReference>
<name>X1GL44_9ZZZZ</name>
<organism evidence="2">
    <name type="scientific">marine sediment metagenome</name>
    <dbReference type="NCBI Taxonomy" id="412755"/>
    <lineage>
        <taxon>unclassified sequences</taxon>
        <taxon>metagenomes</taxon>
        <taxon>ecological metagenomes</taxon>
    </lineage>
</organism>